<dbReference type="Pfam" id="PF00254">
    <property type="entry name" value="FKBP_C"/>
    <property type="match status" value="1"/>
</dbReference>
<dbReference type="GO" id="GO:0003755">
    <property type="term" value="F:peptidyl-prolyl cis-trans isomerase activity"/>
    <property type="evidence" value="ECO:0007669"/>
    <property type="project" value="InterPro"/>
</dbReference>
<dbReference type="Gene3D" id="3.10.50.40">
    <property type="match status" value="1"/>
</dbReference>
<name>A0A443S0V3_9ACAR</name>
<feature type="non-terminal residue" evidence="2">
    <location>
        <position position="34"/>
    </location>
</feature>
<accession>A0A443S0V3</accession>
<dbReference type="VEuPathDB" id="VectorBase:LDEU010916"/>
<organism evidence="2 3">
    <name type="scientific">Leptotrombidium deliense</name>
    <dbReference type="NCBI Taxonomy" id="299467"/>
    <lineage>
        <taxon>Eukaryota</taxon>
        <taxon>Metazoa</taxon>
        <taxon>Ecdysozoa</taxon>
        <taxon>Arthropoda</taxon>
        <taxon>Chelicerata</taxon>
        <taxon>Arachnida</taxon>
        <taxon>Acari</taxon>
        <taxon>Acariformes</taxon>
        <taxon>Trombidiformes</taxon>
        <taxon>Prostigmata</taxon>
        <taxon>Anystina</taxon>
        <taxon>Parasitengona</taxon>
        <taxon>Trombiculoidea</taxon>
        <taxon>Trombiculidae</taxon>
        <taxon>Leptotrombidium</taxon>
    </lineage>
</organism>
<gene>
    <name evidence="2" type="ORF">B4U80_06472</name>
</gene>
<feature type="domain" description="PPIase FKBP-type" evidence="1">
    <location>
        <begin position="3"/>
        <end position="32"/>
    </location>
</feature>
<sequence length="34" mass="3676">MLAPGLDKGLTGMCVGEKRRITMPATLGWLEKSD</sequence>
<evidence type="ECO:0000259" key="1">
    <source>
        <dbReference type="Pfam" id="PF00254"/>
    </source>
</evidence>
<protein>
    <recommendedName>
        <fullName evidence="1">PPIase FKBP-type domain-containing protein</fullName>
    </recommendedName>
</protein>
<reference evidence="2 3" key="1">
    <citation type="journal article" date="2018" name="Gigascience">
        <title>Genomes of trombidid mites reveal novel predicted allergens and laterally-transferred genes associated with secondary metabolism.</title>
        <authorList>
            <person name="Dong X."/>
            <person name="Chaisiri K."/>
            <person name="Xia D."/>
            <person name="Armstrong S.D."/>
            <person name="Fang Y."/>
            <person name="Donnelly M.J."/>
            <person name="Kadowaki T."/>
            <person name="McGarry J.W."/>
            <person name="Darby A.C."/>
            <person name="Makepeace B.L."/>
        </authorList>
    </citation>
    <scope>NUCLEOTIDE SEQUENCE [LARGE SCALE GENOMIC DNA]</scope>
    <source>
        <strain evidence="2">UoL-UT</strain>
    </source>
</reference>
<dbReference type="EMBL" id="NCKV01013630">
    <property type="protein sequence ID" value="RWS21124.1"/>
    <property type="molecule type" value="Genomic_DNA"/>
</dbReference>
<dbReference type="OrthoDB" id="1902587at2759"/>
<keyword evidence="3" id="KW-1185">Reference proteome</keyword>
<dbReference type="Proteomes" id="UP000288716">
    <property type="component" value="Unassembled WGS sequence"/>
</dbReference>
<dbReference type="InterPro" id="IPR046357">
    <property type="entry name" value="PPIase_dom_sf"/>
</dbReference>
<comment type="caution">
    <text evidence="2">The sequence shown here is derived from an EMBL/GenBank/DDBJ whole genome shotgun (WGS) entry which is preliminary data.</text>
</comment>
<dbReference type="AlphaFoldDB" id="A0A443S0V3"/>
<dbReference type="SUPFAM" id="SSF54534">
    <property type="entry name" value="FKBP-like"/>
    <property type="match status" value="1"/>
</dbReference>
<evidence type="ECO:0000313" key="2">
    <source>
        <dbReference type="EMBL" id="RWS21124.1"/>
    </source>
</evidence>
<evidence type="ECO:0000313" key="3">
    <source>
        <dbReference type="Proteomes" id="UP000288716"/>
    </source>
</evidence>
<dbReference type="InterPro" id="IPR001179">
    <property type="entry name" value="PPIase_FKBP_dom"/>
</dbReference>
<proteinExistence type="predicted"/>